<reference evidence="2" key="1">
    <citation type="submission" date="2023-05" db="EMBL/GenBank/DDBJ databases">
        <title>Nepenthes gracilis genome sequencing.</title>
        <authorList>
            <person name="Fukushima K."/>
        </authorList>
    </citation>
    <scope>NUCLEOTIDE SEQUENCE</scope>
    <source>
        <strain evidence="2">SING2019-196</strain>
    </source>
</reference>
<dbReference type="AlphaFoldDB" id="A0AAD3TKX4"/>
<dbReference type="Proteomes" id="UP001279734">
    <property type="component" value="Unassembled WGS sequence"/>
</dbReference>
<name>A0AAD3TKX4_NEPGR</name>
<evidence type="ECO:0000313" key="3">
    <source>
        <dbReference type="Proteomes" id="UP001279734"/>
    </source>
</evidence>
<comment type="caution">
    <text evidence="2">The sequence shown here is derived from an EMBL/GenBank/DDBJ whole genome shotgun (WGS) entry which is preliminary data.</text>
</comment>
<keyword evidence="3" id="KW-1185">Reference proteome</keyword>
<dbReference type="EMBL" id="BSYO01000043">
    <property type="protein sequence ID" value="GMH31865.1"/>
    <property type="molecule type" value="Genomic_DNA"/>
</dbReference>
<evidence type="ECO:0000313" key="2">
    <source>
        <dbReference type="EMBL" id="GMH31865.1"/>
    </source>
</evidence>
<accession>A0AAD3TKX4</accession>
<protein>
    <submittedName>
        <fullName evidence="2">Uncharacterized protein</fullName>
    </submittedName>
</protein>
<feature type="compositionally biased region" description="Polar residues" evidence="1">
    <location>
        <begin position="210"/>
        <end position="221"/>
    </location>
</feature>
<evidence type="ECO:0000256" key="1">
    <source>
        <dbReference type="SAM" id="MobiDB-lite"/>
    </source>
</evidence>
<sequence>MNESGSPLFEAVSSGFTAALSLVLQFRSVIARDPGCVVVSSRSLMKPRRCNALSALYRIERYDARGLEVPPCLGWSLCFPPLTSAQSDSLESVLGLGGLSSSSTLSSPVLAPVLAVPSVAPRCFNLQGFDIHVLDPADSVGGTPPISASNGDADWSVSVCCPAEPPPLSTALPSGSVVNMVAKEPMGGFGPLVCDRIHCLSGPIASLDDSQNHLYPPSQSKLHPAPLPSVSADVHRAGSASSLPVVNGAGHSVARQGTTKKCSIPETKKAPSSAVEHSKEQHKRNLNVEAKAYRNTPNPNVGNACIRWINKATQIQMIPQPNK</sequence>
<feature type="region of interest" description="Disordered" evidence="1">
    <location>
        <begin position="210"/>
        <end position="281"/>
    </location>
</feature>
<proteinExistence type="predicted"/>
<gene>
    <name evidence="2" type="ORF">Nepgr_033709</name>
</gene>
<organism evidence="2 3">
    <name type="scientific">Nepenthes gracilis</name>
    <name type="common">Slender pitcher plant</name>
    <dbReference type="NCBI Taxonomy" id="150966"/>
    <lineage>
        <taxon>Eukaryota</taxon>
        <taxon>Viridiplantae</taxon>
        <taxon>Streptophyta</taxon>
        <taxon>Embryophyta</taxon>
        <taxon>Tracheophyta</taxon>
        <taxon>Spermatophyta</taxon>
        <taxon>Magnoliopsida</taxon>
        <taxon>eudicotyledons</taxon>
        <taxon>Gunneridae</taxon>
        <taxon>Pentapetalae</taxon>
        <taxon>Caryophyllales</taxon>
        <taxon>Nepenthaceae</taxon>
        <taxon>Nepenthes</taxon>
    </lineage>
</organism>